<dbReference type="Proteomes" id="UP000297703">
    <property type="component" value="Unassembled WGS sequence"/>
</dbReference>
<proteinExistence type="predicted"/>
<dbReference type="EMBL" id="QXTE01000172">
    <property type="protein sequence ID" value="TFK02848.1"/>
    <property type="molecule type" value="Genomic_DNA"/>
</dbReference>
<evidence type="ECO:0000256" key="1">
    <source>
        <dbReference type="SAM" id="MobiDB-lite"/>
    </source>
</evidence>
<reference evidence="2 3" key="1">
    <citation type="submission" date="2019-04" db="EMBL/GenBank/DDBJ databases">
        <title>Draft genome of the big-headed turtle Platysternon megacephalum.</title>
        <authorList>
            <person name="Gong S."/>
        </authorList>
    </citation>
    <scope>NUCLEOTIDE SEQUENCE [LARGE SCALE GENOMIC DNA]</scope>
    <source>
        <strain evidence="2">DO16091913</strain>
        <tissue evidence="2">Muscle</tissue>
    </source>
</reference>
<keyword evidence="3" id="KW-1185">Reference proteome</keyword>
<name>A0A4D9E3M2_9SAUR</name>
<feature type="compositionally biased region" description="Polar residues" evidence="1">
    <location>
        <begin position="27"/>
        <end position="38"/>
    </location>
</feature>
<protein>
    <submittedName>
        <fullName evidence="2">Histone deacetylase complex subunit SAP30</fullName>
    </submittedName>
</protein>
<accession>A0A4D9E3M2</accession>
<evidence type="ECO:0000313" key="2">
    <source>
        <dbReference type="EMBL" id="TFK02848.1"/>
    </source>
</evidence>
<sequence>MQQEQCKGLGPSSPCLVNGGRGARNAATVTRFGTSQKQSTKEQEMSASTSSKHENVTLGIHTYVHFLFSPNSQQPQQKKVTKATHKLECLGKNIFPLSRFVCWHDSHVHPQSTYKKRN</sequence>
<feature type="region of interest" description="Disordered" evidence="1">
    <location>
        <begin position="1"/>
        <end position="53"/>
    </location>
</feature>
<comment type="caution">
    <text evidence="2">The sequence shown here is derived from an EMBL/GenBank/DDBJ whole genome shotgun (WGS) entry which is preliminary data.</text>
</comment>
<evidence type="ECO:0000313" key="3">
    <source>
        <dbReference type="Proteomes" id="UP000297703"/>
    </source>
</evidence>
<reference evidence="2 3" key="2">
    <citation type="submission" date="2019-04" db="EMBL/GenBank/DDBJ databases">
        <title>The genome sequence of big-headed turtle.</title>
        <authorList>
            <person name="Gong S."/>
        </authorList>
    </citation>
    <scope>NUCLEOTIDE SEQUENCE [LARGE SCALE GENOMIC DNA]</scope>
    <source>
        <strain evidence="2">DO16091913</strain>
        <tissue evidence="2">Muscle</tissue>
    </source>
</reference>
<organism evidence="2 3">
    <name type="scientific">Platysternon megacephalum</name>
    <name type="common">big-headed turtle</name>
    <dbReference type="NCBI Taxonomy" id="55544"/>
    <lineage>
        <taxon>Eukaryota</taxon>
        <taxon>Metazoa</taxon>
        <taxon>Chordata</taxon>
        <taxon>Craniata</taxon>
        <taxon>Vertebrata</taxon>
        <taxon>Euteleostomi</taxon>
        <taxon>Archelosauria</taxon>
        <taxon>Testudinata</taxon>
        <taxon>Testudines</taxon>
        <taxon>Cryptodira</taxon>
        <taxon>Durocryptodira</taxon>
        <taxon>Testudinoidea</taxon>
        <taxon>Platysternidae</taxon>
        <taxon>Platysternon</taxon>
    </lineage>
</organism>
<gene>
    <name evidence="2" type="ORF">DR999_PMT14782</name>
</gene>
<dbReference type="AlphaFoldDB" id="A0A4D9E3M2"/>